<dbReference type="InterPro" id="IPR029050">
    <property type="entry name" value="Immunoprotect_excell_Ig-like"/>
</dbReference>
<proteinExistence type="predicted"/>
<name>A0A1M4X793_9THEO</name>
<dbReference type="AlphaFoldDB" id="A0A1M4X793"/>
<reference evidence="5 6" key="1">
    <citation type="submission" date="2016-11" db="EMBL/GenBank/DDBJ databases">
        <authorList>
            <person name="Jaros S."/>
            <person name="Januszkiewicz K."/>
            <person name="Wedrychowicz H."/>
        </authorList>
    </citation>
    <scope>NUCLEOTIDE SEQUENCE [LARGE SCALE GENOMIC DNA]</scope>
    <source>
        <strain evidence="5 6">DSM 17918</strain>
    </source>
</reference>
<feature type="signal peptide" evidence="2">
    <location>
        <begin position="1"/>
        <end position="26"/>
    </location>
</feature>
<dbReference type="OrthoDB" id="2082094at2"/>
<dbReference type="EMBL" id="FQVH01000007">
    <property type="protein sequence ID" value="SHE89321.1"/>
    <property type="molecule type" value="Genomic_DNA"/>
</dbReference>
<dbReference type="Gene3D" id="2.60.40.1240">
    <property type="match status" value="1"/>
</dbReference>
<dbReference type="STRING" id="1121256.SAMN02746089_00971"/>
<feature type="chain" id="PRO_5013110023" description="Copper amine oxidase N-terminal domain-containing protein" evidence="2">
    <location>
        <begin position="27"/>
        <end position="247"/>
    </location>
</feature>
<keyword evidence="6" id="KW-1185">Reference proteome</keyword>
<feature type="domain" description="Copper amine oxidase-like N-terminal" evidence="3">
    <location>
        <begin position="30"/>
        <end position="86"/>
    </location>
</feature>
<evidence type="ECO:0000259" key="4">
    <source>
        <dbReference type="Pfam" id="PF11611"/>
    </source>
</evidence>
<gene>
    <name evidence="5" type="ORF">SAMN02746089_00971</name>
</gene>
<keyword evidence="1 2" id="KW-0732">Signal</keyword>
<protein>
    <recommendedName>
        <fullName evidence="7">Copper amine oxidase N-terminal domain-containing protein</fullName>
    </recommendedName>
</protein>
<dbReference type="Pfam" id="PF07833">
    <property type="entry name" value="Cu_amine_oxidN1"/>
    <property type="match status" value="1"/>
</dbReference>
<dbReference type="InterPro" id="IPR029051">
    <property type="entry name" value="DUF4352"/>
</dbReference>
<evidence type="ECO:0000313" key="5">
    <source>
        <dbReference type="EMBL" id="SHE89321.1"/>
    </source>
</evidence>
<dbReference type="InterPro" id="IPR012854">
    <property type="entry name" value="Cu_amine_oxidase-like_N"/>
</dbReference>
<organism evidence="5 6">
    <name type="scientific">Caldanaerobius fijiensis DSM 17918</name>
    <dbReference type="NCBI Taxonomy" id="1121256"/>
    <lineage>
        <taxon>Bacteria</taxon>
        <taxon>Bacillati</taxon>
        <taxon>Bacillota</taxon>
        <taxon>Clostridia</taxon>
        <taxon>Thermoanaerobacterales</taxon>
        <taxon>Thermoanaerobacteraceae</taxon>
        <taxon>Caldanaerobius</taxon>
    </lineage>
</organism>
<evidence type="ECO:0000256" key="2">
    <source>
        <dbReference type="SAM" id="SignalP"/>
    </source>
</evidence>
<dbReference type="Pfam" id="PF11611">
    <property type="entry name" value="DUF4352"/>
    <property type="match status" value="1"/>
</dbReference>
<dbReference type="InterPro" id="IPR036582">
    <property type="entry name" value="Mao_N_sf"/>
</dbReference>
<evidence type="ECO:0000259" key="3">
    <source>
        <dbReference type="Pfam" id="PF07833"/>
    </source>
</evidence>
<feature type="domain" description="DUF4352" evidence="4">
    <location>
        <begin position="125"/>
        <end position="224"/>
    </location>
</feature>
<dbReference type="Proteomes" id="UP000184088">
    <property type="component" value="Unassembled WGS sequence"/>
</dbReference>
<accession>A0A1M4X793</accession>
<dbReference type="SUPFAM" id="SSF55383">
    <property type="entry name" value="Copper amine oxidase, domain N"/>
    <property type="match status" value="1"/>
</dbReference>
<evidence type="ECO:0008006" key="7">
    <source>
        <dbReference type="Google" id="ProtNLM"/>
    </source>
</evidence>
<evidence type="ECO:0000313" key="6">
    <source>
        <dbReference type="Proteomes" id="UP000184088"/>
    </source>
</evidence>
<sequence>MKKSIKNFIAGFLVATIIMAFSSGIAATAMQKIEVKLNTVKIKVNGKPVVADNILYKGTTYVPLRAISTMLDKDVIWDGKTGTVHINDKGSTNTGEIGYSINNPASINTPLIIDYDFLLDKYKAKVTVTDIIRGEEAWKMVENANMFNEPPKDGYEYLLAKIKFELIDAQNAYDLSQASFKLVSEKGKVYDTPLIVAPDPSIDTSLYKGASHEGWVAFQVEKTDLHPVITFGRKYDGSGGIWFKAYK</sequence>
<dbReference type="Gene3D" id="3.30.457.10">
    <property type="entry name" value="Copper amine oxidase-like, N-terminal domain"/>
    <property type="match status" value="1"/>
</dbReference>
<evidence type="ECO:0000256" key="1">
    <source>
        <dbReference type="ARBA" id="ARBA00022729"/>
    </source>
</evidence>
<dbReference type="RefSeq" id="WP_084110902.1">
    <property type="nucleotide sequence ID" value="NZ_FQVH01000007.1"/>
</dbReference>